<name>A0ABP8MQH5_9BACT</name>
<accession>A0ABP8MQH5</accession>
<evidence type="ECO:0000313" key="1">
    <source>
        <dbReference type="EMBL" id="GAA4453195.1"/>
    </source>
</evidence>
<gene>
    <name evidence="1" type="ORF">GCM10023092_13080</name>
</gene>
<sequence>MTDGDTRQPLADATVQLQLPLNSIASGTDSNGYFSLPGCPVGRVDLQVVLPGYETRLLHDLVLSSGKELVLELTLKEAYKGLKDVVIKGRRHKSSVANEMALVSARSFSVEETKRYAGSLNDPARMVSAFAGVNSDGAGNNDIIVRGNNPRYIQWRLEGIEIPNPNHFAAEGLTGGPINALNSQMLANSDFYTGAFNPQYGNALSGIFDMKLRNGNDERREYSVSLGVLGTDVTLEGPFSKKYKGSYLVNYRYSTLGLLDQAGIVHFNGIPKYQDGSFKLQLPAGKAGDFTLFGLGGRSIMNLKYYDEQDDTRLIETWNQSSTIGVLGLRHFYRLSRAAFLSTTLAFTHNASQGDGDKPLHGNNFENYNHLRLRNNIIRSNNTLTYKCNSRHQLQAGLTLTNYFYNFRNTYFDQLLQQYQTGQQNNGNAQLMELFALWKWRIAQSLSVVNGVHVTQNSLNAQWSIEPRSSLRWQFSETQAFSAGLGIHSKMDALTNYFSVIDGSMPNRSMKLSKAFHAVGGYEHQLGRQLFLKTEVYYQYLYDIPVENKAGSSYSLLNQDDLFTDRILINKGVGRNVGFEFTLEKYFHRHYYFMATVSLYDSRYRAREDIWRNTRYNGHYTANLLGGKEFLIKQSAARKNILTLNTKIALLGGRRLLPVNLSESVRTGKSVYEEQAAFDKKNGDVFYINLGVQYRMERKHLTHEWKLEIQNITGNAAIIDYYYNNTTQKTEALKQLGTLPTLSYYLSF</sequence>
<comment type="caution">
    <text evidence="1">The sequence shown here is derived from an EMBL/GenBank/DDBJ whole genome shotgun (WGS) entry which is preliminary data.</text>
</comment>
<dbReference type="EMBL" id="BAABEZ010000022">
    <property type="protein sequence ID" value="GAA4453195.1"/>
    <property type="molecule type" value="Genomic_DNA"/>
</dbReference>
<organism evidence="1 2">
    <name type="scientific">Rurimicrobium arvi</name>
    <dbReference type="NCBI Taxonomy" id="2049916"/>
    <lineage>
        <taxon>Bacteria</taxon>
        <taxon>Pseudomonadati</taxon>
        <taxon>Bacteroidota</taxon>
        <taxon>Chitinophagia</taxon>
        <taxon>Chitinophagales</taxon>
        <taxon>Chitinophagaceae</taxon>
        <taxon>Rurimicrobium</taxon>
    </lineage>
</organism>
<evidence type="ECO:0000313" key="2">
    <source>
        <dbReference type="Proteomes" id="UP001501410"/>
    </source>
</evidence>
<keyword evidence="2" id="KW-1185">Reference proteome</keyword>
<dbReference type="InterPro" id="IPR037066">
    <property type="entry name" value="Plug_dom_sf"/>
</dbReference>
<dbReference type="Proteomes" id="UP001501410">
    <property type="component" value="Unassembled WGS sequence"/>
</dbReference>
<dbReference type="InterPro" id="IPR008969">
    <property type="entry name" value="CarboxyPept-like_regulatory"/>
</dbReference>
<dbReference type="SUPFAM" id="SSF49464">
    <property type="entry name" value="Carboxypeptidase regulatory domain-like"/>
    <property type="match status" value="1"/>
</dbReference>
<proteinExistence type="predicted"/>
<dbReference type="SUPFAM" id="SSF56935">
    <property type="entry name" value="Porins"/>
    <property type="match status" value="1"/>
</dbReference>
<dbReference type="Pfam" id="PF13620">
    <property type="entry name" value="CarboxypepD_reg"/>
    <property type="match status" value="1"/>
</dbReference>
<dbReference type="Gene3D" id="2.170.130.10">
    <property type="entry name" value="TonB-dependent receptor, plug domain"/>
    <property type="match status" value="1"/>
</dbReference>
<reference evidence="2" key="1">
    <citation type="journal article" date="2019" name="Int. J. Syst. Evol. Microbiol.">
        <title>The Global Catalogue of Microorganisms (GCM) 10K type strain sequencing project: providing services to taxonomists for standard genome sequencing and annotation.</title>
        <authorList>
            <consortium name="The Broad Institute Genomics Platform"/>
            <consortium name="The Broad Institute Genome Sequencing Center for Infectious Disease"/>
            <person name="Wu L."/>
            <person name="Ma J."/>
        </authorList>
    </citation>
    <scope>NUCLEOTIDE SEQUENCE [LARGE SCALE GENOMIC DNA]</scope>
    <source>
        <strain evidence="2">JCM 31921</strain>
    </source>
</reference>
<dbReference type="Gene3D" id="2.60.40.1120">
    <property type="entry name" value="Carboxypeptidase-like, regulatory domain"/>
    <property type="match status" value="1"/>
</dbReference>
<protein>
    <submittedName>
        <fullName evidence="1">Carboxypeptidase-like regulatory domain-containing protein</fullName>
    </submittedName>
</protein>